<dbReference type="EnsemblPlants" id="Ma02_t22320.1">
    <property type="protein sequence ID" value="Ma02_p22320.1"/>
    <property type="gene ID" value="Ma02_g22320"/>
</dbReference>
<feature type="compositionally biased region" description="Polar residues" evidence="3">
    <location>
        <begin position="1"/>
        <end position="11"/>
    </location>
</feature>
<evidence type="ECO:0000256" key="2">
    <source>
        <dbReference type="ARBA" id="ARBA00049091"/>
    </source>
</evidence>
<dbReference type="Proteomes" id="UP000012960">
    <property type="component" value="Unplaced"/>
</dbReference>
<accession>A0A804I5M3</accession>
<feature type="domain" description="Peroxiredoxin C-terminal" evidence="4">
    <location>
        <begin position="6"/>
        <end position="36"/>
    </location>
</feature>
<dbReference type="InterPro" id="IPR019479">
    <property type="entry name" value="Peroxiredoxin_C"/>
</dbReference>
<name>A0A804I5M3_MUSAM</name>
<evidence type="ECO:0000313" key="5">
    <source>
        <dbReference type="EMBL" id="CAG1862813.1"/>
    </source>
</evidence>
<dbReference type="InParanoid" id="A0A804I5M3"/>
<gene>
    <name evidence="5" type="ORF">GSMUA_77070.1</name>
</gene>
<evidence type="ECO:0000256" key="1">
    <source>
        <dbReference type="ARBA" id="ARBA00013017"/>
    </source>
</evidence>
<evidence type="ECO:0000259" key="4">
    <source>
        <dbReference type="Pfam" id="PF10417"/>
    </source>
</evidence>
<reference evidence="6" key="2">
    <citation type="submission" date="2021-05" db="UniProtKB">
        <authorList>
            <consortium name="EnsemblPlants"/>
        </authorList>
    </citation>
    <scope>IDENTIFICATION</scope>
    <source>
        <strain evidence="6">subsp. malaccensis</strain>
    </source>
</reference>
<evidence type="ECO:0000256" key="3">
    <source>
        <dbReference type="SAM" id="MobiDB-lite"/>
    </source>
</evidence>
<dbReference type="EMBL" id="HG996467">
    <property type="protein sequence ID" value="CAG1862813.1"/>
    <property type="molecule type" value="Genomic_DNA"/>
</dbReference>
<dbReference type="Gramene" id="Ma02_t22320.1">
    <property type="protein sequence ID" value="Ma02_p22320.1"/>
    <property type="gene ID" value="Ma02_g22320"/>
</dbReference>
<dbReference type="Pfam" id="PF10417">
    <property type="entry name" value="1-cysPrx_C"/>
    <property type="match status" value="1"/>
</dbReference>
<organism evidence="6 7">
    <name type="scientific">Musa acuminata subsp. malaccensis</name>
    <name type="common">Wild banana</name>
    <name type="synonym">Musa malaccensis</name>
    <dbReference type="NCBI Taxonomy" id="214687"/>
    <lineage>
        <taxon>Eukaryota</taxon>
        <taxon>Viridiplantae</taxon>
        <taxon>Streptophyta</taxon>
        <taxon>Embryophyta</taxon>
        <taxon>Tracheophyta</taxon>
        <taxon>Spermatophyta</taxon>
        <taxon>Magnoliopsida</taxon>
        <taxon>Liliopsida</taxon>
        <taxon>Zingiberales</taxon>
        <taxon>Musaceae</taxon>
        <taxon>Musa</taxon>
    </lineage>
</organism>
<dbReference type="AlphaFoldDB" id="A0A804I5M3"/>
<feature type="region of interest" description="Disordered" evidence="3">
    <location>
        <begin position="1"/>
        <end position="43"/>
    </location>
</feature>
<feature type="compositionally biased region" description="Basic and acidic residues" evidence="3">
    <location>
        <begin position="23"/>
        <end position="33"/>
    </location>
</feature>
<proteinExistence type="predicted"/>
<sequence length="43" mass="4825">MRTLQALQHIQENTDEVGPAGWRPREKSMKPDPRQGVPGRGTV</sequence>
<dbReference type="GO" id="GO:0140824">
    <property type="term" value="F:thioredoxin-dependent peroxiredoxin activity"/>
    <property type="evidence" value="ECO:0007669"/>
    <property type="project" value="UniProtKB-EC"/>
</dbReference>
<dbReference type="EC" id="1.11.1.24" evidence="1"/>
<reference evidence="5" key="1">
    <citation type="submission" date="2021-03" db="EMBL/GenBank/DDBJ databases">
        <authorList>
            <consortium name="Genoscope - CEA"/>
            <person name="William W."/>
        </authorList>
    </citation>
    <scope>NUCLEOTIDE SEQUENCE</scope>
    <source>
        <strain evidence="5">Doubled-haploid Pahang</strain>
    </source>
</reference>
<keyword evidence="7" id="KW-1185">Reference proteome</keyword>
<comment type="catalytic activity">
    <reaction evidence="2">
        <text>a hydroperoxide + [thioredoxin]-dithiol = an alcohol + [thioredoxin]-disulfide + H2O</text>
        <dbReference type="Rhea" id="RHEA:62620"/>
        <dbReference type="Rhea" id="RHEA-COMP:10698"/>
        <dbReference type="Rhea" id="RHEA-COMP:10700"/>
        <dbReference type="ChEBI" id="CHEBI:15377"/>
        <dbReference type="ChEBI" id="CHEBI:29950"/>
        <dbReference type="ChEBI" id="CHEBI:30879"/>
        <dbReference type="ChEBI" id="CHEBI:35924"/>
        <dbReference type="ChEBI" id="CHEBI:50058"/>
        <dbReference type="EC" id="1.11.1.24"/>
    </reaction>
</comment>
<evidence type="ECO:0000313" key="6">
    <source>
        <dbReference type="EnsemblPlants" id="Ma02_p22320.1"/>
    </source>
</evidence>
<evidence type="ECO:0000313" key="7">
    <source>
        <dbReference type="Proteomes" id="UP000012960"/>
    </source>
</evidence>
<protein>
    <recommendedName>
        <fullName evidence="1">thioredoxin-dependent peroxiredoxin</fullName>
        <ecNumber evidence="1">1.11.1.24</ecNumber>
    </recommendedName>
</protein>